<dbReference type="EMBL" id="FNZK01000014">
    <property type="protein sequence ID" value="SEJ71347.1"/>
    <property type="molecule type" value="Genomic_DNA"/>
</dbReference>
<sequence length="313" mass="35587">MAVILASTENMPYDEWLDWRKKGIGGSDASVVCGINRYRSPIELWMDKTNQIPYQEAGEAAYWGTQLEALVRAEFSKRTGIEVNPANQLLQSEEHPFMLANLDGECTHPTHGKCVFEAKTASAYKAGEWDDAIPDEYMLQVQHYMAVTGYMGTYIAVLIGGNTFRWKFIERDEALISMLIQLESAFWKQVQEVVPPPMDGSEAAAKFLSERFPNSVSKLKIELPNTAIELIRQYEVACDNVNQYAEQKQEAENILKQMLGDNEIGMADDWVVTWKSVSQERLDGKTLKVEHPTLYKKYANKTSYRRFSVKAAM</sequence>
<proteinExistence type="predicted"/>
<dbReference type="Pfam" id="PF09588">
    <property type="entry name" value="YqaJ"/>
    <property type="match status" value="1"/>
</dbReference>
<protein>
    <submittedName>
        <fullName evidence="3">Putative phage-type endonuclease</fullName>
    </submittedName>
</protein>
<evidence type="ECO:0000313" key="4">
    <source>
        <dbReference type="Proteomes" id="UP000199662"/>
    </source>
</evidence>
<organism evidence="3 4">
    <name type="scientific">Propionispira arboris</name>
    <dbReference type="NCBI Taxonomy" id="84035"/>
    <lineage>
        <taxon>Bacteria</taxon>
        <taxon>Bacillati</taxon>
        <taxon>Bacillota</taxon>
        <taxon>Negativicutes</taxon>
        <taxon>Selenomonadales</taxon>
        <taxon>Selenomonadaceae</taxon>
        <taxon>Propionispira</taxon>
    </lineage>
</organism>
<dbReference type="STRING" id="84035.SAMN05660742_114101"/>
<evidence type="ECO:0000313" key="3">
    <source>
        <dbReference type="EMBL" id="SEJ71347.1"/>
    </source>
</evidence>
<feature type="domain" description="YqaJ viral recombinase" evidence="2">
    <location>
        <begin position="15"/>
        <end position="150"/>
    </location>
</feature>
<dbReference type="GO" id="GO:0004519">
    <property type="term" value="F:endonuclease activity"/>
    <property type="evidence" value="ECO:0007669"/>
    <property type="project" value="UniProtKB-KW"/>
</dbReference>
<dbReference type="Gene3D" id="3.90.320.10">
    <property type="match status" value="1"/>
</dbReference>
<gene>
    <name evidence="3" type="ORF">SAMN05660742_114101</name>
</gene>
<keyword evidence="3" id="KW-0540">Nuclease</keyword>
<dbReference type="Proteomes" id="UP000199662">
    <property type="component" value="Unassembled WGS sequence"/>
</dbReference>
<keyword evidence="4" id="KW-1185">Reference proteome</keyword>
<dbReference type="AlphaFoldDB" id="A0A1H7B523"/>
<reference evidence="3 4" key="1">
    <citation type="submission" date="2016-10" db="EMBL/GenBank/DDBJ databases">
        <authorList>
            <person name="de Groot N.N."/>
        </authorList>
    </citation>
    <scope>NUCLEOTIDE SEQUENCE [LARGE SCALE GENOMIC DNA]</scope>
    <source>
        <strain evidence="3 4">DSM 2179</strain>
    </source>
</reference>
<name>A0A1H7B523_9FIRM</name>
<feature type="coiled-coil region" evidence="1">
    <location>
        <begin position="234"/>
        <end position="261"/>
    </location>
</feature>
<evidence type="ECO:0000256" key="1">
    <source>
        <dbReference type="SAM" id="Coils"/>
    </source>
</evidence>
<dbReference type="InterPro" id="IPR019080">
    <property type="entry name" value="YqaJ_viral_recombinase"/>
</dbReference>
<dbReference type="NCBIfam" id="TIGR03033">
    <property type="entry name" value="phage_rel_nuc"/>
    <property type="match status" value="1"/>
</dbReference>
<accession>A0A1H7B523</accession>
<dbReference type="InterPro" id="IPR011335">
    <property type="entry name" value="Restrct_endonuc-II-like"/>
</dbReference>
<dbReference type="PANTHER" id="PTHR46609">
    <property type="entry name" value="EXONUCLEASE, PHAGE-TYPE/RECB, C-TERMINAL DOMAIN-CONTAINING PROTEIN"/>
    <property type="match status" value="1"/>
</dbReference>
<dbReference type="InterPro" id="IPR011604">
    <property type="entry name" value="PDDEXK-like_dom_sf"/>
</dbReference>
<keyword evidence="1" id="KW-0175">Coiled coil</keyword>
<evidence type="ECO:0000259" key="2">
    <source>
        <dbReference type="Pfam" id="PF09588"/>
    </source>
</evidence>
<keyword evidence="3" id="KW-0255">Endonuclease</keyword>
<dbReference type="PANTHER" id="PTHR46609:SF6">
    <property type="entry name" value="EXONUCLEASE, PHAGE-TYPE_RECB, C-TERMINAL DOMAIN-CONTAINING PROTEIN-RELATED"/>
    <property type="match status" value="1"/>
</dbReference>
<dbReference type="InterPro" id="IPR051703">
    <property type="entry name" value="NF-kappa-B_Signaling_Reg"/>
</dbReference>
<keyword evidence="3" id="KW-0378">Hydrolase</keyword>
<dbReference type="SUPFAM" id="SSF52980">
    <property type="entry name" value="Restriction endonuclease-like"/>
    <property type="match status" value="1"/>
</dbReference>
<dbReference type="InterPro" id="IPR017482">
    <property type="entry name" value="Lambda-type_endonuclease"/>
</dbReference>
<dbReference type="RefSeq" id="WP_091832919.1">
    <property type="nucleotide sequence ID" value="NZ_FNZK01000014.1"/>
</dbReference>